<sequence length="194" mass="23088">MITIVLNQINSVYIDEKKRKSICNEEIVKYNKSLEDINYINEYSNKKDTKKFIEDDKFRMIKRKNQICAEKDSDTEMIIEKIISCHKEKKEKFKINLKKNFSDSLNEIDNMIKSLIEILIESMRKINVNKSDVKKIYDEGKSIFSTNEILNKSQIFMKKIKDNLERMNTDIVGKEKEYNKRKKLCFKALATAYE</sequence>
<reference evidence="2" key="1">
    <citation type="submission" date="2015-07" db="EMBL/GenBank/DDBJ databases">
        <title>Annotation of Plasmodium falciparum IGH-CR14.</title>
        <authorList>
            <consortium name="The Broad Institute Genome Sequencing Platform"/>
            <person name="Volkman S.K."/>
            <person name="Neafsey D.E."/>
            <person name="Dash A.P."/>
            <person name="Chitnis C.E."/>
            <person name="Hartl D.L."/>
            <person name="Young S.K."/>
            <person name="Zeng Q."/>
            <person name="Koehrsen M."/>
            <person name="Alvarado L."/>
            <person name="Berlin A."/>
            <person name="Borenstein D."/>
            <person name="Chapman S.B."/>
            <person name="Chen Z."/>
            <person name="Engels R."/>
            <person name="Freedman E."/>
            <person name="Gellesch M."/>
            <person name="Goldberg J."/>
            <person name="Griggs A."/>
            <person name="Gujja S."/>
            <person name="Heilman E.R."/>
            <person name="Heiman D.I."/>
            <person name="Howarth C."/>
            <person name="Jen D."/>
            <person name="Larson L."/>
            <person name="Mehta T."/>
            <person name="Neiman D."/>
            <person name="Park D."/>
            <person name="Pearson M."/>
            <person name="Roberts A."/>
            <person name="Saif S."/>
            <person name="Shea T."/>
            <person name="Shenoy N."/>
            <person name="Sisk P."/>
            <person name="Stolte C."/>
            <person name="Sykes S."/>
            <person name="Walk T."/>
            <person name="White J."/>
            <person name="Yandava C."/>
            <person name="Haas B."/>
            <person name="Henn M.R."/>
            <person name="Nusbaum C."/>
            <person name="Birren B."/>
        </authorList>
    </citation>
    <scope>NUCLEOTIDE SEQUENCE [LARGE SCALE GENOMIC DNA]</scope>
    <source>
        <strain evidence="2">IGH-CR14</strain>
    </source>
</reference>
<evidence type="ECO:0000313" key="2">
    <source>
        <dbReference type="Proteomes" id="UP000054562"/>
    </source>
</evidence>
<accession>A0A0L1I4A8</accession>
<dbReference type="AlphaFoldDB" id="A0A0L1I4A8"/>
<protein>
    <submittedName>
        <fullName evidence="1">Uncharacterized protein</fullName>
    </submittedName>
</protein>
<dbReference type="Proteomes" id="UP000054562">
    <property type="component" value="Unassembled WGS sequence"/>
</dbReference>
<proteinExistence type="predicted"/>
<evidence type="ECO:0000313" key="1">
    <source>
        <dbReference type="EMBL" id="KNG74045.1"/>
    </source>
</evidence>
<reference evidence="2" key="2">
    <citation type="submission" date="2015-07" db="EMBL/GenBank/DDBJ databases">
        <title>The genome sequence of Plasmodium falciparum IGH-CR14.</title>
        <authorList>
            <consortium name="The Broad Institute Genome Sequencing Platform"/>
            <person name="Volkman S.K."/>
            <person name="Neafsey D.E."/>
            <person name="Dash A.P."/>
            <person name="Chitnis C.E."/>
            <person name="Hartl D.L."/>
            <person name="Young S.K."/>
            <person name="Kodira C.D."/>
            <person name="Zeng Q."/>
            <person name="Koehrsen M."/>
            <person name="Godfrey P."/>
            <person name="Alvarado L."/>
            <person name="Berlin A."/>
            <person name="Borenstein D."/>
            <person name="Chen Z."/>
            <person name="Engels R."/>
            <person name="Freedman E."/>
            <person name="Gellesch M."/>
            <person name="Goldberg J."/>
            <person name="Griggs A."/>
            <person name="Gujja S."/>
            <person name="Heiman D."/>
            <person name="Hepburn T."/>
            <person name="Howarth C."/>
            <person name="Jen D."/>
            <person name="Larson L."/>
            <person name="Lewis B."/>
            <person name="Mehta T."/>
            <person name="Park D."/>
            <person name="Pearson M."/>
            <person name="Roberts A."/>
            <person name="Saif S."/>
            <person name="Shea T."/>
            <person name="Shenoy N."/>
            <person name="Sisk P."/>
            <person name="Stolte C."/>
            <person name="Sykes S."/>
            <person name="Walk T."/>
            <person name="White J."/>
            <person name="Yandava C."/>
            <person name="Wirth D.F."/>
            <person name="Nusbaum C."/>
            <person name="Birren B."/>
        </authorList>
    </citation>
    <scope>NUCLEOTIDE SEQUENCE [LARGE SCALE GENOMIC DNA]</scope>
    <source>
        <strain evidence="2">IGH-CR14</strain>
    </source>
</reference>
<dbReference type="EMBL" id="GG664967">
    <property type="protein sequence ID" value="KNG74045.1"/>
    <property type="molecule type" value="Genomic_DNA"/>
</dbReference>
<organism evidence="1 2">
    <name type="scientific">Plasmodium falciparum IGH-CR14</name>
    <dbReference type="NCBI Taxonomy" id="580059"/>
    <lineage>
        <taxon>Eukaryota</taxon>
        <taxon>Sar</taxon>
        <taxon>Alveolata</taxon>
        <taxon>Apicomplexa</taxon>
        <taxon>Aconoidasida</taxon>
        <taxon>Haemosporida</taxon>
        <taxon>Plasmodiidae</taxon>
        <taxon>Plasmodium</taxon>
        <taxon>Plasmodium (Laverania)</taxon>
    </lineage>
</organism>
<dbReference type="OrthoDB" id="371614at2759"/>
<gene>
    <name evidence="1" type="ORF">PFMG_00190</name>
</gene>
<name>A0A0L1I4A8_PLAFA</name>